<proteinExistence type="predicted"/>
<evidence type="ECO:0000313" key="1">
    <source>
        <dbReference type="EMBL" id="KAH6942262.1"/>
    </source>
</evidence>
<keyword evidence="2" id="KW-1185">Reference proteome</keyword>
<organism evidence="1 2">
    <name type="scientific">Hyalomma asiaticum</name>
    <name type="common">Tick</name>
    <dbReference type="NCBI Taxonomy" id="266040"/>
    <lineage>
        <taxon>Eukaryota</taxon>
        <taxon>Metazoa</taxon>
        <taxon>Ecdysozoa</taxon>
        <taxon>Arthropoda</taxon>
        <taxon>Chelicerata</taxon>
        <taxon>Arachnida</taxon>
        <taxon>Acari</taxon>
        <taxon>Parasitiformes</taxon>
        <taxon>Ixodida</taxon>
        <taxon>Ixodoidea</taxon>
        <taxon>Ixodidae</taxon>
        <taxon>Hyalomminae</taxon>
        <taxon>Hyalomma</taxon>
    </lineage>
</organism>
<evidence type="ECO:0000313" key="2">
    <source>
        <dbReference type="Proteomes" id="UP000821845"/>
    </source>
</evidence>
<reference evidence="1" key="1">
    <citation type="submission" date="2020-05" db="EMBL/GenBank/DDBJ databases">
        <title>Large-scale comparative analyses of tick genomes elucidate their genetic diversity and vector capacities.</title>
        <authorList>
            <person name="Jia N."/>
            <person name="Wang J."/>
            <person name="Shi W."/>
            <person name="Du L."/>
            <person name="Sun Y."/>
            <person name="Zhan W."/>
            <person name="Jiang J."/>
            <person name="Wang Q."/>
            <person name="Zhang B."/>
            <person name="Ji P."/>
            <person name="Sakyi L.B."/>
            <person name="Cui X."/>
            <person name="Yuan T."/>
            <person name="Jiang B."/>
            <person name="Yang W."/>
            <person name="Lam T.T.-Y."/>
            <person name="Chang Q."/>
            <person name="Ding S."/>
            <person name="Wang X."/>
            <person name="Zhu J."/>
            <person name="Ruan X."/>
            <person name="Zhao L."/>
            <person name="Wei J."/>
            <person name="Que T."/>
            <person name="Du C."/>
            <person name="Cheng J."/>
            <person name="Dai P."/>
            <person name="Han X."/>
            <person name="Huang E."/>
            <person name="Gao Y."/>
            <person name="Liu J."/>
            <person name="Shao H."/>
            <person name="Ye R."/>
            <person name="Li L."/>
            <person name="Wei W."/>
            <person name="Wang X."/>
            <person name="Wang C."/>
            <person name="Yang T."/>
            <person name="Huo Q."/>
            <person name="Li W."/>
            <person name="Guo W."/>
            <person name="Chen H."/>
            <person name="Zhou L."/>
            <person name="Ni X."/>
            <person name="Tian J."/>
            <person name="Zhou Y."/>
            <person name="Sheng Y."/>
            <person name="Liu T."/>
            <person name="Pan Y."/>
            <person name="Xia L."/>
            <person name="Li J."/>
            <person name="Zhao F."/>
            <person name="Cao W."/>
        </authorList>
    </citation>
    <scope>NUCLEOTIDE SEQUENCE</scope>
    <source>
        <strain evidence="1">Hyas-2018</strain>
    </source>
</reference>
<accession>A0ACB7TA31</accession>
<name>A0ACB7TA31_HYAAI</name>
<sequence length="842" mass="93312">MSSRRIIVLVLAAILLSSDAARAQLPTPGYQRCRMFCGIAENVRRQCCYRYNICCLIRDQLYGTPYVEPSLPYVQHDLHLGAQHFFVSRGEEKKKKKRRPRGFGIPYVRRSFPVPASPVSLEGIHWSSMSCSEPEQDTCRMSHSPTLSDLSRDNDAGYVKLPSPDCNMGRPLVYLGSFLGLLCAVGGVATATFVLAGGPRDSDMNIGPIAAARVPAGPARMPSLKPGRAAPKKEQWPSRRKSRSSTRASLDDYEEDSLNLAYNDEEDMPSAYEMRRYEFAKFRTTPTPTAPASEARPERKQVTARERFPPIWRDRPATTVSATGTTNRRTMMTTPQPRTQLSTSQGTEGTGSNTDSVGSERPLTSGIDKKASSATQSGGRVKSIESGGVSTGANPDVTSIDRPQGLLAAMPLPTRVHGPGPRSLLCLVEGVGVRPGPPLHECSHLILGDQVLDLLQKVIRPARRGAGDGEPLPMTTAAMAEQMRALRAESAPGIRLLAGLRSLEVENAYVRLWSNRSGVAASANLAYEWVRRAGLDGIALTNLVVGRHTVDVYVDFLKRLRALFREDYLIVFGFFHRESHEHDHAYTENAIRTIVRLCSFTVFEAHDVRPRPCRSFVLNALNGYRNAISNTTIVSSLDTIRRLGVPRDQTCVSMSLAVMRFLLYDRPRRMGQICHNYFPEAYSMHCREWTEIRYERGAVANTALAHRRAMAVAEIMDSFDNETTLAHKARIHDMSREVKVLIRNSGIPCVAVYNVELDDATGICESETPYSRLTAVATALRGTTLTRPTTAAPPKPAHRKAFANNDHGDNGHGANQTRTTMASHHRHRLRKRVLVAVRKRRH</sequence>
<dbReference type="EMBL" id="CM023490">
    <property type="protein sequence ID" value="KAH6942262.1"/>
    <property type="molecule type" value="Genomic_DNA"/>
</dbReference>
<comment type="caution">
    <text evidence="1">The sequence shown here is derived from an EMBL/GenBank/DDBJ whole genome shotgun (WGS) entry which is preliminary data.</text>
</comment>
<protein>
    <submittedName>
        <fullName evidence="1">Uncharacterized protein</fullName>
    </submittedName>
</protein>
<dbReference type="Proteomes" id="UP000821845">
    <property type="component" value="Chromosome 10"/>
</dbReference>
<gene>
    <name evidence="1" type="ORF">HPB50_002082</name>
</gene>